<proteinExistence type="predicted"/>
<comment type="caution">
    <text evidence="1">The sequence shown here is derived from an EMBL/GenBank/DDBJ whole genome shotgun (WGS) entry which is preliminary data.</text>
</comment>
<keyword evidence="2" id="KW-1185">Reference proteome</keyword>
<dbReference type="AlphaFoldDB" id="A0AAD6S1Y8"/>
<name>A0AAD6S1Y8_9AGAR</name>
<feature type="non-terminal residue" evidence="1">
    <location>
        <position position="331"/>
    </location>
</feature>
<evidence type="ECO:0000313" key="1">
    <source>
        <dbReference type="EMBL" id="KAJ7019334.1"/>
    </source>
</evidence>
<dbReference type="Proteomes" id="UP001218188">
    <property type="component" value="Unassembled WGS sequence"/>
</dbReference>
<gene>
    <name evidence="1" type="ORF">C8F04DRAFT_1148098</name>
</gene>
<dbReference type="EMBL" id="JARJCM010000298">
    <property type="protein sequence ID" value="KAJ7019334.1"/>
    <property type="molecule type" value="Genomic_DNA"/>
</dbReference>
<reference evidence="1" key="1">
    <citation type="submission" date="2023-03" db="EMBL/GenBank/DDBJ databases">
        <title>Massive genome expansion in bonnet fungi (Mycena s.s.) driven by repeated elements and novel gene families across ecological guilds.</title>
        <authorList>
            <consortium name="Lawrence Berkeley National Laboratory"/>
            <person name="Harder C.B."/>
            <person name="Miyauchi S."/>
            <person name="Viragh M."/>
            <person name="Kuo A."/>
            <person name="Thoen E."/>
            <person name="Andreopoulos B."/>
            <person name="Lu D."/>
            <person name="Skrede I."/>
            <person name="Drula E."/>
            <person name="Henrissat B."/>
            <person name="Morin E."/>
            <person name="Kohler A."/>
            <person name="Barry K."/>
            <person name="LaButti K."/>
            <person name="Morin E."/>
            <person name="Salamov A."/>
            <person name="Lipzen A."/>
            <person name="Mereny Z."/>
            <person name="Hegedus B."/>
            <person name="Baldrian P."/>
            <person name="Stursova M."/>
            <person name="Weitz H."/>
            <person name="Taylor A."/>
            <person name="Grigoriev I.V."/>
            <person name="Nagy L.G."/>
            <person name="Martin F."/>
            <person name="Kauserud H."/>
        </authorList>
    </citation>
    <scope>NUCLEOTIDE SEQUENCE</scope>
    <source>
        <strain evidence="1">CBHHK200</strain>
    </source>
</reference>
<sequence>AARKTTQSGASGAAKVSTAKDGSTILDQTVVINGLNMRFKVSAPATELVSKNATAKGTLGLNVLFHGDGGQSFFDFPNQGVNANLMGVALLTPDPDLRWGGSDPKDNTGLVRPEGPAHSAAVNELLTKVLPTVVNFDSSKIFLEGVSGGSLLLSGFMIPTFGASIAVPGAIMGCGGLVPQVPVQGDISNLRLHFQSTTDDPRNRSDIHAPIKAYEKLITGSASLLTADATPVGGHGIEFDEKDFVSGVQLLTNNYNSPVVAGQEDIYKPAGGAPADTDIFNAAGAKAGTAAGAKTGCRCASCRGARFGLCARRCCKHGYPSSEGKGGQEGS</sequence>
<protein>
    <submittedName>
        <fullName evidence="1">Uncharacterized protein</fullName>
    </submittedName>
</protein>
<accession>A0AAD6S1Y8</accession>
<organism evidence="1 2">
    <name type="scientific">Mycena alexandri</name>
    <dbReference type="NCBI Taxonomy" id="1745969"/>
    <lineage>
        <taxon>Eukaryota</taxon>
        <taxon>Fungi</taxon>
        <taxon>Dikarya</taxon>
        <taxon>Basidiomycota</taxon>
        <taxon>Agaricomycotina</taxon>
        <taxon>Agaricomycetes</taxon>
        <taxon>Agaricomycetidae</taxon>
        <taxon>Agaricales</taxon>
        <taxon>Marasmiineae</taxon>
        <taxon>Mycenaceae</taxon>
        <taxon>Mycena</taxon>
    </lineage>
</organism>
<evidence type="ECO:0000313" key="2">
    <source>
        <dbReference type="Proteomes" id="UP001218188"/>
    </source>
</evidence>